<dbReference type="Gene3D" id="3.60.21.10">
    <property type="match status" value="1"/>
</dbReference>
<sequence>MFYALGDIHGQMAQLDRALALIDADGGGDADLYFVGDLVDRGPDSRGVIQTIIDGQNAGKPWHCILGNHDLMFHQFVTSAKVLHPEILSGKTWLHHRLGGVRTLASYMGATELDHPGWISWDHANEHGLDPASDSLLAAFADAAKDAVPASHLDWIAALPLFIKAPHDHIFVHAGIRPNVATDDQAQSDLIWIREGWLDYGGELDAMYVHGHTALDFPQHHGNRINIDGGAGYGRPLVPTLFDGAGWFTLDDNGRTPLHP</sequence>
<dbReference type="EMBL" id="CP003742">
    <property type="protein sequence ID" value="AGI70306.1"/>
    <property type="molecule type" value="Genomic_DNA"/>
</dbReference>
<dbReference type="InterPro" id="IPR050126">
    <property type="entry name" value="Ap4A_hydrolase"/>
</dbReference>
<dbReference type="GO" id="GO:0005737">
    <property type="term" value="C:cytoplasm"/>
    <property type="evidence" value="ECO:0007669"/>
    <property type="project" value="TreeGrafter"/>
</dbReference>
<dbReference type="PANTHER" id="PTHR42850">
    <property type="entry name" value="METALLOPHOSPHOESTERASE"/>
    <property type="match status" value="1"/>
</dbReference>
<organism evidence="2 3">
    <name type="scientific">Octadecabacter arcticus 238</name>
    <dbReference type="NCBI Taxonomy" id="391616"/>
    <lineage>
        <taxon>Bacteria</taxon>
        <taxon>Pseudomonadati</taxon>
        <taxon>Pseudomonadota</taxon>
        <taxon>Alphaproteobacteria</taxon>
        <taxon>Rhodobacterales</taxon>
        <taxon>Roseobacteraceae</taxon>
        <taxon>Octadecabacter</taxon>
    </lineage>
</organism>
<dbReference type="OrthoDB" id="9807890at2"/>
<dbReference type="PANTHER" id="PTHR42850:SF4">
    <property type="entry name" value="ZINC-DEPENDENT ENDOPOLYPHOSPHATASE"/>
    <property type="match status" value="1"/>
</dbReference>
<dbReference type="STRING" id="391616.OA238_c00300"/>
<dbReference type="GO" id="GO:0110154">
    <property type="term" value="P:RNA decapping"/>
    <property type="evidence" value="ECO:0007669"/>
    <property type="project" value="TreeGrafter"/>
</dbReference>
<name>M9RIW0_9RHOB</name>
<accession>M9RIW0</accession>
<proteinExistence type="predicted"/>
<dbReference type="AlphaFoldDB" id="M9RIW0"/>
<dbReference type="Proteomes" id="UP000004688">
    <property type="component" value="Chromosome"/>
</dbReference>
<dbReference type="Pfam" id="PF00149">
    <property type="entry name" value="Metallophos"/>
    <property type="match status" value="1"/>
</dbReference>
<protein>
    <submittedName>
        <fullName evidence="2">Metallophosphoesterase domain-containing protein</fullName>
    </submittedName>
</protein>
<dbReference type="KEGG" id="oar:OA238_c00300"/>
<reference evidence="2 3" key="1">
    <citation type="journal article" date="2013" name="PLoS ONE">
        <title>Poles Apart: Arctic and Antarctic Octadecabacter strains Share High Genome Plasticity and a New Type of Xanthorhodopsin.</title>
        <authorList>
            <person name="Vollmers J."/>
            <person name="Voget S."/>
            <person name="Dietrich S."/>
            <person name="Gollnow K."/>
            <person name="Smits M."/>
            <person name="Meyer K."/>
            <person name="Brinkhoff T."/>
            <person name="Simon M."/>
            <person name="Daniel R."/>
        </authorList>
    </citation>
    <scope>NUCLEOTIDE SEQUENCE [LARGE SCALE GENOMIC DNA]</scope>
    <source>
        <strain evidence="2 3">238</strain>
    </source>
</reference>
<evidence type="ECO:0000259" key="1">
    <source>
        <dbReference type="Pfam" id="PF00149"/>
    </source>
</evidence>
<dbReference type="InterPro" id="IPR029052">
    <property type="entry name" value="Metallo-depent_PP-like"/>
</dbReference>
<keyword evidence="3" id="KW-1185">Reference proteome</keyword>
<dbReference type="GO" id="GO:0016791">
    <property type="term" value="F:phosphatase activity"/>
    <property type="evidence" value="ECO:0007669"/>
    <property type="project" value="TreeGrafter"/>
</dbReference>
<dbReference type="GO" id="GO:0008803">
    <property type="term" value="F:bis(5'-nucleosyl)-tetraphosphatase (symmetrical) activity"/>
    <property type="evidence" value="ECO:0007669"/>
    <property type="project" value="TreeGrafter"/>
</dbReference>
<evidence type="ECO:0000313" key="3">
    <source>
        <dbReference type="Proteomes" id="UP000004688"/>
    </source>
</evidence>
<dbReference type="SUPFAM" id="SSF56300">
    <property type="entry name" value="Metallo-dependent phosphatases"/>
    <property type="match status" value="1"/>
</dbReference>
<feature type="domain" description="Calcineurin-like phosphoesterase" evidence="1">
    <location>
        <begin position="2"/>
        <end position="213"/>
    </location>
</feature>
<evidence type="ECO:0000313" key="2">
    <source>
        <dbReference type="EMBL" id="AGI70306.1"/>
    </source>
</evidence>
<dbReference type="HOGENOM" id="CLU_023125_4_2_5"/>
<gene>
    <name evidence="2" type="ORF">OA238_c00300</name>
</gene>
<dbReference type="InterPro" id="IPR004843">
    <property type="entry name" value="Calcineurin-like_PHP"/>
</dbReference>
<dbReference type="RefSeq" id="WP_015493548.1">
    <property type="nucleotide sequence ID" value="NC_020908.1"/>
</dbReference>
<dbReference type="eggNOG" id="COG0639">
    <property type="taxonomic scope" value="Bacteria"/>
</dbReference>